<keyword evidence="2" id="KW-0479">Metal-binding</keyword>
<evidence type="ECO:0000256" key="6">
    <source>
        <dbReference type="ARBA" id="ARBA00023242"/>
    </source>
</evidence>
<dbReference type="SUPFAM" id="SSF57667">
    <property type="entry name" value="beta-beta-alpha zinc fingers"/>
    <property type="match status" value="1"/>
</dbReference>
<keyword evidence="11" id="KW-1185">Reference proteome</keyword>
<dbReference type="Pfam" id="PF00096">
    <property type="entry name" value="zf-C2H2"/>
    <property type="match status" value="1"/>
</dbReference>
<reference evidence="10 11" key="1">
    <citation type="journal article" date="2021" name="MBio">
        <title>A New Model Trypanosomatid, Novymonas esmeraldas: Genomic Perception of Its 'Candidatus Pandoraea novymonadis' Endosymbiont.</title>
        <authorList>
            <person name="Zakharova A."/>
            <person name="Saura A."/>
            <person name="Butenko A."/>
            <person name="Podesvova L."/>
            <person name="Warmusova S."/>
            <person name="Kostygov A.Y."/>
            <person name="Nenarokova A."/>
            <person name="Lukes J."/>
            <person name="Opperdoes F.R."/>
            <person name="Yurchenko V."/>
        </authorList>
    </citation>
    <scope>NUCLEOTIDE SEQUENCE [LARGE SCALE GENOMIC DNA]</scope>
    <source>
        <strain evidence="10 11">E262AT.01</strain>
    </source>
</reference>
<name>A0AAW0F3B1_9TRYP</name>
<sequence length="692" mass="74169">MLRRSGLRRLGDRSGVWQSRQSCGTRCSSCVLPTASHVAPPPLSYAGASRAICRHAAAALHETRRCMSDVTESSEASPLPRFKPPETMSHHGLAYATCPVCSQVIHMSRMLSHLLAAHPEHSAAYWVRLCRSRVRMYERVTGGSLKDGEGMPVDLVGGIDSGTADTSPMADEVRACLPTISDTGTYTCNWCSIRSAPLPSRDSFLLHVAKEHPTLDFDLVEALVPQPPASAEQRRTHAGDDAMEASDTSDGGVDASGESAWGLGTPALVRPSTRPTYRMPGVRVVEESNVVTVKAAPRQRGTSVGRVTLRKDEVPAAAAAPLRPAEEIDMDSATGIYFAENHFPCELCMRVFTSELNLLQHLEGKHRPVVAEAAASEATTTAAAASPVVASPAPAAAPPTTPEAPFSVFCDRCTTPSKAFRSPSALFSHIRFRHPAEDATYEMERMIEEQRQRPPVTCPHCHQHFQDVDRMERHVREVHGAVNRPTAPSAVVGQATLGSLVPPSPNTTSDKAASSLIHSKLLPVTVRTRFWCNECEKGFPSACALYAHSDSKHTVVARTYPCPACRRSFRDAPSLELHIRSAHAPLTMKDFGLVVSVECPDCQRHFMDPIHLHNHAVRHHGKSSIAPPRSFQGPGEDEAGSAAAAGGAAASASQLSADASGGAAAPATPPAPAGPRKVVRRKRRESASTAEA</sequence>
<feature type="domain" description="C2H2-type" evidence="9">
    <location>
        <begin position="560"/>
        <end position="584"/>
    </location>
</feature>
<dbReference type="InterPro" id="IPR036236">
    <property type="entry name" value="Znf_C2H2_sf"/>
</dbReference>
<dbReference type="EMBL" id="JAECZO010000007">
    <property type="protein sequence ID" value="KAK7200625.1"/>
    <property type="molecule type" value="Genomic_DNA"/>
</dbReference>
<feature type="compositionally biased region" description="Low complexity" evidence="8">
    <location>
        <begin position="640"/>
        <end position="666"/>
    </location>
</feature>
<evidence type="ECO:0000256" key="8">
    <source>
        <dbReference type="SAM" id="MobiDB-lite"/>
    </source>
</evidence>
<gene>
    <name evidence="10" type="ORF">NESM_000118700</name>
</gene>
<dbReference type="SMART" id="SM00355">
    <property type="entry name" value="ZnF_C2H2"/>
    <property type="match status" value="8"/>
</dbReference>
<feature type="region of interest" description="Disordered" evidence="8">
    <location>
        <begin position="228"/>
        <end position="267"/>
    </location>
</feature>
<evidence type="ECO:0000256" key="1">
    <source>
        <dbReference type="ARBA" id="ARBA00004123"/>
    </source>
</evidence>
<comment type="subcellular location">
    <subcellularLocation>
        <location evidence="1">Nucleus</location>
    </subcellularLocation>
</comment>
<evidence type="ECO:0000256" key="7">
    <source>
        <dbReference type="PROSITE-ProRule" id="PRU00042"/>
    </source>
</evidence>
<proteinExistence type="predicted"/>
<evidence type="ECO:0000256" key="5">
    <source>
        <dbReference type="ARBA" id="ARBA00022833"/>
    </source>
</evidence>
<feature type="domain" description="C2H2-type" evidence="9">
    <location>
        <begin position="456"/>
        <end position="479"/>
    </location>
</feature>
<keyword evidence="5" id="KW-0862">Zinc</keyword>
<keyword evidence="4 7" id="KW-0863">Zinc-finger</keyword>
<keyword evidence="3" id="KW-0677">Repeat</keyword>
<dbReference type="InterPro" id="IPR013087">
    <property type="entry name" value="Znf_C2H2_type"/>
</dbReference>
<evidence type="ECO:0000256" key="4">
    <source>
        <dbReference type="ARBA" id="ARBA00022771"/>
    </source>
</evidence>
<protein>
    <submittedName>
        <fullName evidence="10">Mitochondrial RNA binding protein 1</fullName>
    </submittedName>
</protein>
<evidence type="ECO:0000256" key="3">
    <source>
        <dbReference type="ARBA" id="ARBA00022737"/>
    </source>
</evidence>
<dbReference type="PANTHER" id="PTHR24406">
    <property type="entry name" value="TRANSCRIPTIONAL REPRESSOR CTCFL-RELATED"/>
    <property type="match status" value="1"/>
</dbReference>
<feature type="domain" description="C2H2-type" evidence="9">
    <location>
        <begin position="530"/>
        <end position="554"/>
    </location>
</feature>
<accession>A0AAW0F3B1</accession>
<dbReference type="Pfam" id="PF12874">
    <property type="entry name" value="zf-met"/>
    <property type="match status" value="1"/>
</dbReference>
<dbReference type="Proteomes" id="UP001430356">
    <property type="component" value="Unassembled WGS sequence"/>
</dbReference>
<dbReference type="PROSITE" id="PS50157">
    <property type="entry name" value="ZINC_FINGER_C2H2_2"/>
    <property type="match status" value="5"/>
</dbReference>
<keyword evidence="6" id="KW-0539">Nucleus</keyword>
<evidence type="ECO:0000256" key="2">
    <source>
        <dbReference type="ARBA" id="ARBA00022723"/>
    </source>
</evidence>
<dbReference type="InterPro" id="IPR050888">
    <property type="entry name" value="ZnF_C2H2-type_TF"/>
</dbReference>
<evidence type="ECO:0000313" key="11">
    <source>
        <dbReference type="Proteomes" id="UP001430356"/>
    </source>
</evidence>
<feature type="domain" description="C2H2-type" evidence="9">
    <location>
        <begin position="343"/>
        <end position="366"/>
    </location>
</feature>
<dbReference type="PROSITE" id="PS00028">
    <property type="entry name" value="ZINC_FINGER_C2H2_1"/>
    <property type="match status" value="5"/>
</dbReference>
<feature type="region of interest" description="Disordered" evidence="8">
    <location>
        <begin position="618"/>
        <end position="692"/>
    </location>
</feature>
<dbReference type="Gene3D" id="3.30.160.60">
    <property type="entry name" value="Classic Zinc Finger"/>
    <property type="match status" value="2"/>
</dbReference>
<dbReference type="GO" id="GO:0005634">
    <property type="term" value="C:nucleus"/>
    <property type="evidence" value="ECO:0007669"/>
    <property type="project" value="UniProtKB-SubCell"/>
</dbReference>
<feature type="domain" description="C2H2-type" evidence="9">
    <location>
        <begin position="597"/>
        <end position="624"/>
    </location>
</feature>
<dbReference type="GO" id="GO:0008270">
    <property type="term" value="F:zinc ion binding"/>
    <property type="evidence" value="ECO:0007669"/>
    <property type="project" value="UniProtKB-KW"/>
</dbReference>
<organism evidence="10 11">
    <name type="scientific">Novymonas esmeraldas</name>
    <dbReference type="NCBI Taxonomy" id="1808958"/>
    <lineage>
        <taxon>Eukaryota</taxon>
        <taxon>Discoba</taxon>
        <taxon>Euglenozoa</taxon>
        <taxon>Kinetoplastea</taxon>
        <taxon>Metakinetoplastina</taxon>
        <taxon>Trypanosomatida</taxon>
        <taxon>Trypanosomatidae</taxon>
        <taxon>Novymonas</taxon>
    </lineage>
</organism>
<comment type="caution">
    <text evidence="10">The sequence shown here is derived from an EMBL/GenBank/DDBJ whole genome shotgun (WGS) entry which is preliminary data.</text>
</comment>
<dbReference type="AlphaFoldDB" id="A0AAW0F3B1"/>
<evidence type="ECO:0000313" key="10">
    <source>
        <dbReference type="EMBL" id="KAK7200625.1"/>
    </source>
</evidence>
<evidence type="ECO:0000259" key="9">
    <source>
        <dbReference type="PROSITE" id="PS50157"/>
    </source>
</evidence>